<evidence type="ECO:0000256" key="1">
    <source>
        <dbReference type="ARBA" id="ARBA00004141"/>
    </source>
</evidence>
<evidence type="ECO:0000313" key="10">
    <source>
        <dbReference type="Proteomes" id="UP000199512"/>
    </source>
</evidence>
<protein>
    <submittedName>
        <fullName evidence="9">TM2 domain-containing protein</fullName>
    </submittedName>
</protein>
<evidence type="ECO:0000259" key="7">
    <source>
        <dbReference type="Pfam" id="PF05154"/>
    </source>
</evidence>
<feature type="domain" description="TerB-C" evidence="8">
    <location>
        <begin position="600"/>
        <end position="754"/>
    </location>
</feature>
<gene>
    <name evidence="9" type="ORF">SAMN05216454_10918</name>
</gene>
<feature type="coiled-coil region" evidence="5">
    <location>
        <begin position="587"/>
        <end position="626"/>
    </location>
</feature>
<dbReference type="Proteomes" id="UP000199512">
    <property type="component" value="Unassembled WGS sequence"/>
</dbReference>
<feature type="domain" description="TM2" evidence="7">
    <location>
        <begin position="20"/>
        <end position="57"/>
    </location>
</feature>
<organism evidence="9 10">
    <name type="scientific">Peptostreptococcus russellii</name>
    <dbReference type="NCBI Taxonomy" id="215200"/>
    <lineage>
        <taxon>Bacteria</taxon>
        <taxon>Bacillati</taxon>
        <taxon>Bacillota</taxon>
        <taxon>Clostridia</taxon>
        <taxon>Peptostreptococcales</taxon>
        <taxon>Peptostreptococcaceae</taxon>
        <taxon>Peptostreptococcus</taxon>
    </lineage>
</organism>
<feature type="transmembrane region" description="Helical" evidence="6">
    <location>
        <begin position="67"/>
        <end position="89"/>
    </location>
</feature>
<dbReference type="AlphaFoldDB" id="A0A1H8IST9"/>
<keyword evidence="3 6" id="KW-1133">Transmembrane helix</keyword>
<evidence type="ECO:0000259" key="8">
    <source>
        <dbReference type="Pfam" id="PF15615"/>
    </source>
</evidence>
<dbReference type="EMBL" id="FODF01000009">
    <property type="protein sequence ID" value="SEN71461.1"/>
    <property type="molecule type" value="Genomic_DNA"/>
</dbReference>
<evidence type="ECO:0000256" key="3">
    <source>
        <dbReference type="ARBA" id="ARBA00022989"/>
    </source>
</evidence>
<evidence type="ECO:0000313" key="9">
    <source>
        <dbReference type="EMBL" id="SEN71461.1"/>
    </source>
</evidence>
<keyword evidence="4 6" id="KW-0472">Membrane</keyword>
<dbReference type="OrthoDB" id="9816361at2"/>
<keyword evidence="2 6" id="KW-0812">Transmembrane</keyword>
<feature type="transmembrane region" description="Helical" evidence="6">
    <location>
        <begin position="44"/>
        <end position="60"/>
    </location>
</feature>
<sequence>MKFKIHKKYFIRLSEFKQLKRNPFIAGILSIIFGFLGIHRFYSKRLVTGLIFLFISIYSIKMDNILIGFLILFCFLEGIVYLIEGLFFLKEKFVKYRILKANKKIESKENRYIKEKENQEESKVIENSEESNTTLVEVKEPEKENQEESEVIGKVEEETIREVSEIDQSEEDIEIIDVSTLEVSPIEYENIEVEESIKNNWIEKLDIPYERKIMEIDQIKYETLRFYFKLCEFIDKKLKDKKSSLNEEIASIEREGGYYSNILYTIYCISEGCVTKKYSGGYNYYNPDYSYQLLEKHLGSEMQKDVLEEANRIENHISSPNEETRRYFDLMDCGIERTWWDKDGSIRSSRKFNAEEANILNLTPARNTTVWNIYEIRKRIVYLYIDLWKTILDGLYKEFIWQRKNKKIIKNIIKHNNRYYLTSDEEKILSSLIRIAENSVRKIMPNTQLLDVDYDKKIISKYLPKEIISAIEAKIYYFEKSIGYADKKEILEDMISLNPNDWKLKVEEILMLRQDGDIEKLIEYSEDDNFIKIAKNIIRESENEKLLLLCLYGVETHEKLSQKNSKLLNQIINPNNMDMYEDLIEAKETLSTELLEKLLELRKAKRKKIELNMEKVEISKKELNKTVDILKEYIGEESEEESENINNNRLAIILENNKNTEINETENEIEEDEKVDIKDDDQKENLKYIDFLKLIVDKEKVSIKEGKEIALNNNVLLNVFISNVNGELYDYIQDQAILIEDDCIKIDDFYVDMVKELVNNEE</sequence>
<keyword evidence="5" id="KW-0175">Coiled coil</keyword>
<evidence type="ECO:0000256" key="5">
    <source>
        <dbReference type="SAM" id="Coils"/>
    </source>
</evidence>
<dbReference type="InterPro" id="IPR028932">
    <property type="entry name" value="TerB-C"/>
</dbReference>
<evidence type="ECO:0000256" key="4">
    <source>
        <dbReference type="ARBA" id="ARBA00023136"/>
    </source>
</evidence>
<dbReference type="InterPro" id="IPR007829">
    <property type="entry name" value="TM2"/>
</dbReference>
<evidence type="ECO:0000256" key="2">
    <source>
        <dbReference type="ARBA" id="ARBA00022692"/>
    </source>
</evidence>
<dbReference type="GO" id="GO:0016020">
    <property type="term" value="C:membrane"/>
    <property type="evidence" value="ECO:0007669"/>
    <property type="project" value="UniProtKB-SubCell"/>
</dbReference>
<name>A0A1H8IST9_9FIRM</name>
<dbReference type="RefSeq" id="WP_091975720.1">
    <property type="nucleotide sequence ID" value="NZ_FODF01000009.1"/>
</dbReference>
<keyword evidence="10" id="KW-1185">Reference proteome</keyword>
<reference evidence="9 10" key="1">
    <citation type="submission" date="2016-10" db="EMBL/GenBank/DDBJ databases">
        <authorList>
            <person name="de Groot N.N."/>
        </authorList>
    </citation>
    <scope>NUCLEOTIDE SEQUENCE [LARGE SCALE GENOMIC DNA]</scope>
    <source>
        <strain evidence="9 10">Calf135</strain>
    </source>
</reference>
<proteinExistence type="predicted"/>
<dbReference type="Pfam" id="PF15615">
    <property type="entry name" value="TerB_C"/>
    <property type="match status" value="1"/>
</dbReference>
<feature type="transmembrane region" description="Helical" evidence="6">
    <location>
        <begin position="21"/>
        <end position="38"/>
    </location>
</feature>
<accession>A0A1H8IST9</accession>
<dbReference type="STRING" id="215200.SAMN05216454_10918"/>
<dbReference type="Pfam" id="PF05154">
    <property type="entry name" value="TM2"/>
    <property type="match status" value="1"/>
</dbReference>
<evidence type="ECO:0000256" key="6">
    <source>
        <dbReference type="SAM" id="Phobius"/>
    </source>
</evidence>
<comment type="subcellular location">
    <subcellularLocation>
        <location evidence="1">Membrane</location>
        <topology evidence="1">Multi-pass membrane protein</topology>
    </subcellularLocation>
</comment>